<protein>
    <submittedName>
        <fullName evidence="1">Uncharacterized protein</fullName>
    </submittedName>
</protein>
<proteinExistence type="predicted"/>
<name>A0A4Q7VQ72_9BURK</name>
<dbReference type="AlphaFoldDB" id="A0A4Q7VQ72"/>
<evidence type="ECO:0000313" key="2">
    <source>
        <dbReference type="Proteomes" id="UP000293398"/>
    </source>
</evidence>
<reference evidence="1 2" key="1">
    <citation type="submission" date="2019-02" db="EMBL/GenBank/DDBJ databases">
        <title>Genomic Encyclopedia of Type Strains, Phase IV (KMG-IV): sequencing the most valuable type-strain genomes for metagenomic binning, comparative biology and taxonomic classification.</title>
        <authorList>
            <person name="Goeker M."/>
        </authorList>
    </citation>
    <scope>NUCLEOTIDE SEQUENCE [LARGE SCALE GENOMIC DNA]</scope>
    <source>
        <strain evidence="1 2">DSM 23814</strain>
    </source>
</reference>
<comment type="caution">
    <text evidence="1">The sequence shown here is derived from an EMBL/GenBank/DDBJ whole genome shotgun (WGS) entry which is preliminary data.</text>
</comment>
<dbReference type="Proteomes" id="UP000293398">
    <property type="component" value="Unassembled WGS sequence"/>
</dbReference>
<accession>A0A4Q7VQ72</accession>
<organism evidence="1 2">
    <name type="scientific">Advenella incenata</name>
    <dbReference type="NCBI Taxonomy" id="267800"/>
    <lineage>
        <taxon>Bacteria</taxon>
        <taxon>Pseudomonadati</taxon>
        <taxon>Pseudomonadota</taxon>
        <taxon>Betaproteobacteria</taxon>
        <taxon>Burkholderiales</taxon>
        <taxon>Alcaligenaceae</taxon>
    </lineage>
</organism>
<gene>
    <name evidence="1" type="ORF">EV681_0310</name>
</gene>
<keyword evidence="2" id="KW-1185">Reference proteome</keyword>
<evidence type="ECO:0000313" key="1">
    <source>
        <dbReference type="EMBL" id="RZT98532.1"/>
    </source>
</evidence>
<dbReference type="EMBL" id="SHKO01000001">
    <property type="protein sequence ID" value="RZT98532.1"/>
    <property type="molecule type" value="Genomic_DNA"/>
</dbReference>
<sequence>MRYVDIPGSGAQTRFSTVVQGALRSVRDQPGTVMKKFNTCSHCSLYGFQIVQIAAIEVNKPLHAIRDPTAWRVDRVDADLR</sequence>